<reference evidence="3 4" key="1">
    <citation type="submission" date="2016-06" db="EMBL/GenBank/DDBJ databases">
        <title>Evolution of pathogenesis and genome organization in the Tremellales.</title>
        <authorList>
            <person name="Cuomo C."/>
            <person name="Litvintseva A."/>
            <person name="Heitman J."/>
            <person name="Chen Y."/>
            <person name="Sun S."/>
            <person name="Springer D."/>
            <person name="Dromer F."/>
            <person name="Young S."/>
            <person name="Zeng Q."/>
            <person name="Chapman S."/>
            <person name="Gujja S."/>
            <person name="Saif S."/>
            <person name="Birren B."/>
        </authorList>
    </citation>
    <scope>NUCLEOTIDE SEQUENCE [LARGE SCALE GENOMIC DNA]</scope>
    <source>
        <strain evidence="3 4">ATCC 28783</strain>
    </source>
</reference>
<evidence type="ECO:0000256" key="1">
    <source>
        <dbReference type="ARBA" id="ARBA00038476"/>
    </source>
</evidence>
<feature type="region of interest" description="Disordered" evidence="2">
    <location>
        <begin position="212"/>
        <end position="231"/>
    </location>
</feature>
<dbReference type="PANTHER" id="PTHR12475:SF4">
    <property type="entry name" value="PROTEIN THEM6"/>
    <property type="match status" value="1"/>
</dbReference>
<dbReference type="InterPro" id="IPR029069">
    <property type="entry name" value="HotDog_dom_sf"/>
</dbReference>
<organism evidence="3 4">
    <name type="scientific">Tremella mesenterica</name>
    <name type="common">Jelly fungus</name>
    <dbReference type="NCBI Taxonomy" id="5217"/>
    <lineage>
        <taxon>Eukaryota</taxon>
        <taxon>Fungi</taxon>
        <taxon>Dikarya</taxon>
        <taxon>Basidiomycota</taxon>
        <taxon>Agaricomycotina</taxon>
        <taxon>Tremellomycetes</taxon>
        <taxon>Tremellales</taxon>
        <taxon>Tremellaceae</taxon>
        <taxon>Tremella</taxon>
    </lineage>
</organism>
<dbReference type="SUPFAM" id="SSF54637">
    <property type="entry name" value="Thioesterase/thiol ester dehydrase-isomerase"/>
    <property type="match status" value="1"/>
</dbReference>
<dbReference type="Pfam" id="PF13279">
    <property type="entry name" value="4HBT_2"/>
    <property type="match status" value="1"/>
</dbReference>
<keyword evidence="4" id="KW-1185">Reference proteome</keyword>
<protein>
    <recommendedName>
        <fullName evidence="5">Thioesterase</fullName>
    </recommendedName>
</protein>
<comment type="caution">
    <text evidence="3">The sequence shown here is derived from an EMBL/GenBank/DDBJ whole genome shotgun (WGS) entry which is preliminary data.</text>
</comment>
<gene>
    <name evidence="3" type="ORF">M231_04864</name>
</gene>
<sequence length="348" mass="39154">MQLIAVIRDYILSLPKSDRLILPFVPKWVKLGFILIIALNVQSFPFAWHVRLWKHAVWTYWQVWTKGRKGFLDEYRRKVEKMPNLRDVRATQSRMVFVDDCDYNFHLSNSCYAKNGDAVRMQYCIDSFGPVFTPGVYIAMGASHYIFFKEIPFLSNYTMEASVVGWGEKWMYVLTEFIIHPKKSKKSRTIGAPPANADTKAEVPALAVPNLASSSGTSSEGPSGTNTPQNGPAGAVKKAFYDAPPVRADGGVVCCITMHEYCFKIGRVTVPPRIAMYFAQRSPSPQAKDHARDLLLKSKDRGVKWLRGGWKEEPNADELGKDVGGEWAEVGRENMERVLSGMSATWSS</sequence>
<feature type="compositionally biased region" description="Low complexity" evidence="2">
    <location>
        <begin position="213"/>
        <end position="227"/>
    </location>
</feature>
<proteinExistence type="inferred from homology"/>
<comment type="similarity">
    <text evidence="1">Belongs to the lcsJ thioesterase family.</text>
</comment>
<dbReference type="VEuPathDB" id="FungiDB:TREMEDRAFT_57943"/>
<dbReference type="InterPro" id="IPR051490">
    <property type="entry name" value="THEM6_lcsJ_thioesterase"/>
</dbReference>
<dbReference type="OrthoDB" id="265761at2759"/>
<dbReference type="PANTHER" id="PTHR12475">
    <property type="match status" value="1"/>
</dbReference>
<dbReference type="EMBL" id="SDIL01000058">
    <property type="protein sequence ID" value="RXK37866.1"/>
    <property type="molecule type" value="Genomic_DNA"/>
</dbReference>
<dbReference type="Proteomes" id="UP000289152">
    <property type="component" value="Unassembled WGS sequence"/>
</dbReference>
<name>A0A4Q1BJN8_TREME</name>
<evidence type="ECO:0000313" key="4">
    <source>
        <dbReference type="Proteomes" id="UP000289152"/>
    </source>
</evidence>
<evidence type="ECO:0000256" key="2">
    <source>
        <dbReference type="SAM" id="MobiDB-lite"/>
    </source>
</evidence>
<evidence type="ECO:0008006" key="5">
    <source>
        <dbReference type="Google" id="ProtNLM"/>
    </source>
</evidence>
<accession>A0A4Q1BJN8</accession>
<evidence type="ECO:0000313" key="3">
    <source>
        <dbReference type="EMBL" id="RXK37866.1"/>
    </source>
</evidence>
<dbReference type="InParanoid" id="A0A4Q1BJN8"/>
<dbReference type="AlphaFoldDB" id="A0A4Q1BJN8"/>